<sequence length="620" mass="73016">MSTENDPFSYSEELERKTLISAKSISNARKARDIRETISFVQKACRISLPTPLDPIFQMLDYHGLRRHGIHEKIFKALEEKMIETIRVLGSVRCYESHIKIEKILDRFFDLHKVPCIKPIVLESLKYAEKVNQNYLEEIMENKELYDACCITVKQQIWFVNVELYKEECLKVIDEYIRKKEKIAMYLDSNALNFFNFETSRARKNWREVQLLANMSNDSMELYDHLMSFIQQRFVETGCFHYCSLKVEVMVVAFERRQPMTEEILISQFLNIMDTCVRDRQLETQTLSKIRAIFEPSKQNTKDPSYRSLNDIEFFYEMSMIASDPHIINFICNYAIKIIAENAATKHKMPRDQHVLHILIKLLHLGSCAHKAASIVYSGELMTTDEAFEGNQDVNPEIYTKFLPLFSCLIIDDLIADIFIQNNMLSRESFPQIVKYHTDVNEQLINFLEEDRVCAYIWMFYYIEILPKGKNIHSTETMMKYMDKLRILNNDLIYQTPWTNFLVQRVISSSGTFDGYLMPGNYLHQFMDNILCSQVDTRPSAKYFLLRFLCYAKTALGDFMIRKYMERAHPRILFGDVSCPFDEEDKKRYIEAYDKISKKLTPKTVNIDLKEESIKGQTTH</sequence>
<keyword evidence="1" id="KW-1185">Reference proteome</keyword>
<dbReference type="WBParaSite" id="PTRK_0000606500.1">
    <property type="protein sequence ID" value="PTRK_0000606500.1"/>
    <property type="gene ID" value="PTRK_0000606500"/>
</dbReference>
<accession>A0A0N4ZEG6</accession>
<dbReference type="AlphaFoldDB" id="A0A0N4ZEG6"/>
<dbReference type="Pfam" id="PF06209">
    <property type="entry name" value="COBRA1"/>
    <property type="match status" value="1"/>
</dbReference>
<dbReference type="GO" id="GO:0032021">
    <property type="term" value="C:NELF complex"/>
    <property type="evidence" value="ECO:0007669"/>
    <property type="project" value="TreeGrafter"/>
</dbReference>
<organism evidence="1 2">
    <name type="scientific">Parastrongyloides trichosuri</name>
    <name type="common">Possum-specific nematode worm</name>
    <dbReference type="NCBI Taxonomy" id="131310"/>
    <lineage>
        <taxon>Eukaryota</taxon>
        <taxon>Metazoa</taxon>
        <taxon>Ecdysozoa</taxon>
        <taxon>Nematoda</taxon>
        <taxon>Chromadorea</taxon>
        <taxon>Rhabditida</taxon>
        <taxon>Tylenchina</taxon>
        <taxon>Panagrolaimomorpha</taxon>
        <taxon>Strongyloidoidea</taxon>
        <taxon>Strongyloididae</taxon>
        <taxon>Parastrongyloides</taxon>
    </lineage>
</organism>
<proteinExistence type="predicted"/>
<dbReference type="STRING" id="131310.A0A0N4ZEG6"/>
<dbReference type="InterPro" id="IPR010405">
    <property type="entry name" value="COBRA1"/>
</dbReference>
<dbReference type="PANTHER" id="PTHR13503">
    <property type="entry name" value="NEGATIVE ELONGATION FACTOR COMPLEX MEMBER B"/>
    <property type="match status" value="1"/>
</dbReference>
<dbReference type="GO" id="GO:0034244">
    <property type="term" value="P:negative regulation of transcription elongation by RNA polymerase II"/>
    <property type="evidence" value="ECO:0007669"/>
    <property type="project" value="TreeGrafter"/>
</dbReference>
<dbReference type="PANTHER" id="PTHR13503:SF3">
    <property type="entry name" value="NEGATIVE ELONGATION FACTOR B"/>
    <property type="match status" value="1"/>
</dbReference>
<dbReference type="Proteomes" id="UP000038045">
    <property type="component" value="Unplaced"/>
</dbReference>
<evidence type="ECO:0000313" key="2">
    <source>
        <dbReference type="WBParaSite" id="PTRK_0000606500.1"/>
    </source>
</evidence>
<reference evidence="2" key="1">
    <citation type="submission" date="2017-02" db="UniProtKB">
        <authorList>
            <consortium name="WormBaseParasite"/>
        </authorList>
    </citation>
    <scope>IDENTIFICATION</scope>
</reference>
<evidence type="ECO:0000313" key="1">
    <source>
        <dbReference type="Proteomes" id="UP000038045"/>
    </source>
</evidence>
<name>A0A0N4ZEG6_PARTI</name>
<protein>
    <submittedName>
        <fullName evidence="2">Negative elongation factor B</fullName>
    </submittedName>
</protein>